<dbReference type="Gene3D" id="3.60.20.10">
    <property type="entry name" value="Glutamine Phosphoribosylpyrophosphate, subunit 1, domain 1"/>
    <property type="match status" value="1"/>
</dbReference>
<organism evidence="2 3">
    <name type="scientific">Bacillus safensis</name>
    <dbReference type="NCBI Taxonomy" id="561879"/>
    <lineage>
        <taxon>Bacteria</taxon>
        <taxon>Bacillati</taxon>
        <taxon>Bacillota</taxon>
        <taxon>Bacilli</taxon>
        <taxon>Bacillales</taxon>
        <taxon>Bacillaceae</taxon>
        <taxon>Bacillus</taxon>
    </lineage>
</organism>
<name>A0A5S9M8W4_BACIA</name>
<dbReference type="Proteomes" id="UP000464658">
    <property type="component" value="Chromosome"/>
</dbReference>
<evidence type="ECO:0000259" key="1">
    <source>
        <dbReference type="Pfam" id="PF00310"/>
    </source>
</evidence>
<reference evidence="2 3" key="1">
    <citation type="submission" date="2019-12" db="EMBL/GenBank/DDBJ databases">
        <title>Full genome sequence of a Bacillus safensis strain isolated from commercially available natto in Indonesia.</title>
        <authorList>
            <person name="Yoshida M."/>
            <person name="Uomi M."/>
            <person name="Waturangi D."/>
            <person name="Ekaputri J.J."/>
            <person name="Setiamarga D.H.E."/>
        </authorList>
    </citation>
    <scope>NUCLEOTIDE SEQUENCE [LARGE SCALE GENOMIC DNA]</scope>
    <source>
        <strain evidence="2 3">IDN1</strain>
    </source>
</reference>
<proteinExistence type="predicted"/>
<dbReference type="InterPro" id="IPR017932">
    <property type="entry name" value="GATase_2_dom"/>
</dbReference>
<accession>A0A5S9M8W4</accession>
<gene>
    <name evidence="2" type="ORF">BsIDN1_36080</name>
</gene>
<dbReference type="InterPro" id="IPR029055">
    <property type="entry name" value="Ntn_hydrolases_N"/>
</dbReference>
<feature type="domain" description="Glutamine amidotransferase type-2" evidence="1">
    <location>
        <begin position="1"/>
        <end position="85"/>
    </location>
</feature>
<dbReference type="EMBL" id="AP021906">
    <property type="protein sequence ID" value="BBP89990.1"/>
    <property type="molecule type" value="Genomic_DNA"/>
</dbReference>
<protein>
    <recommendedName>
        <fullName evidence="1">Glutamine amidotransferase type-2 domain-containing protein</fullName>
    </recommendedName>
</protein>
<sequence>MVFFSKDDDEKKTRQAIEQKINGFIKQEGQTLIGWRTVPVDAGKIGTVAAKSCPVVRQVFIGANDKITDRLSFERKLYVIRKQAEN</sequence>
<dbReference type="Pfam" id="PF00310">
    <property type="entry name" value="GATase_2"/>
    <property type="match status" value="1"/>
</dbReference>
<dbReference type="AlphaFoldDB" id="A0A5S9M8W4"/>
<evidence type="ECO:0000313" key="3">
    <source>
        <dbReference type="Proteomes" id="UP000464658"/>
    </source>
</evidence>
<evidence type="ECO:0000313" key="2">
    <source>
        <dbReference type="EMBL" id="BBP89990.1"/>
    </source>
</evidence>
<dbReference type="SUPFAM" id="SSF56235">
    <property type="entry name" value="N-terminal nucleophile aminohydrolases (Ntn hydrolases)"/>
    <property type="match status" value="1"/>
</dbReference>